<dbReference type="PRINTS" id="PR00036">
    <property type="entry name" value="HTHLACI"/>
</dbReference>
<dbReference type="PANTHER" id="PTHR30146">
    <property type="entry name" value="LACI-RELATED TRANSCRIPTIONAL REPRESSOR"/>
    <property type="match status" value="1"/>
</dbReference>
<evidence type="ECO:0000313" key="7">
    <source>
        <dbReference type="EMBL" id="UOF92514.1"/>
    </source>
</evidence>
<dbReference type="InterPro" id="IPR001387">
    <property type="entry name" value="Cro/C1-type_HTH"/>
</dbReference>
<dbReference type="Pfam" id="PF13377">
    <property type="entry name" value="Peripla_BP_3"/>
    <property type="match status" value="1"/>
</dbReference>
<feature type="domain" description="HTH lacI-type" evidence="4">
    <location>
        <begin position="3"/>
        <end position="56"/>
    </location>
</feature>
<dbReference type="PANTHER" id="PTHR30146:SF109">
    <property type="entry name" value="HTH-TYPE TRANSCRIPTIONAL REGULATOR GALS"/>
    <property type="match status" value="1"/>
</dbReference>
<keyword evidence="2" id="KW-0238">DNA-binding</keyword>
<dbReference type="Pfam" id="PF00356">
    <property type="entry name" value="LacI"/>
    <property type="match status" value="1"/>
</dbReference>
<organism evidence="7 8">
    <name type="scientific">Fodinisporobacter ferrooxydans</name>
    <dbReference type="NCBI Taxonomy" id="2901836"/>
    <lineage>
        <taxon>Bacteria</taxon>
        <taxon>Bacillati</taxon>
        <taxon>Bacillota</taxon>
        <taxon>Bacilli</taxon>
        <taxon>Bacillales</taxon>
        <taxon>Alicyclobacillaceae</taxon>
        <taxon>Fodinisporobacter</taxon>
    </lineage>
</organism>
<dbReference type="InterPro" id="IPR010982">
    <property type="entry name" value="Lambda_DNA-bd_dom_sf"/>
</dbReference>
<sequence length="336" mass="37272">MKITLKEIAQLAGVSTSTVSRVINNSKPVNEEIRKRVLNVLKEKNYLPFVVQTLSRQQDRLLIGVICPQYSNTVLDDLIVGINRICKLYGYDTVIGLSDGSMENELHYIDLFSNLPVQGIIFMGNQWEEQHLEIVQKNLTPVVLVGQISSFPSIPSVHVDNITASYEAVTYLLQNGHRQIAMIRGISGGAIWGDRFKGYQKALADFGIAVNEKWVAESSLSVEDGSKAMAAILENDPLPTAVFCATDSMAIGAIAYLTDHGYRVPEDISVFGFDGIELSKLIRPKLSTIEYSAIEIGMTATRNLIKLCKGEQDHIAHHINVMHHLVPRESTRPIQL</sequence>
<dbReference type="PROSITE" id="PS50943">
    <property type="entry name" value="HTH_CROC1"/>
    <property type="match status" value="1"/>
</dbReference>
<keyword evidence="1" id="KW-0805">Transcription regulation</keyword>
<feature type="domain" description="HTH cro/C1-type" evidence="5">
    <location>
        <begin position="2"/>
        <end position="47"/>
    </location>
</feature>
<evidence type="ECO:0000256" key="3">
    <source>
        <dbReference type="ARBA" id="ARBA00023163"/>
    </source>
</evidence>
<dbReference type="PROSITE" id="PS00356">
    <property type="entry name" value="HTH_LACI_1"/>
    <property type="match status" value="1"/>
</dbReference>
<dbReference type="PROSITE" id="PS50932">
    <property type="entry name" value="HTH_LACI_2"/>
    <property type="match status" value="1"/>
</dbReference>
<feature type="domain" description="HTH crp-type" evidence="6">
    <location>
        <begin position="1"/>
        <end position="44"/>
    </location>
</feature>
<dbReference type="Proteomes" id="UP000830167">
    <property type="component" value="Chromosome"/>
</dbReference>
<proteinExistence type="predicted"/>
<dbReference type="Gene3D" id="3.40.50.2300">
    <property type="match status" value="2"/>
</dbReference>
<dbReference type="SUPFAM" id="SSF53822">
    <property type="entry name" value="Periplasmic binding protein-like I"/>
    <property type="match status" value="1"/>
</dbReference>
<accession>A0ABY4CQA8</accession>
<dbReference type="PROSITE" id="PS51063">
    <property type="entry name" value="HTH_CRP_2"/>
    <property type="match status" value="1"/>
</dbReference>
<keyword evidence="3" id="KW-0804">Transcription</keyword>
<dbReference type="InterPro" id="IPR012318">
    <property type="entry name" value="HTH_CRP"/>
</dbReference>
<protein>
    <submittedName>
        <fullName evidence="7">LacI family transcriptional regulator</fullName>
    </submittedName>
</protein>
<evidence type="ECO:0000259" key="5">
    <source>
        <dbReference type="PROSITE" id="PS50943"/>
    </source>
</evidence>
<evidence type="ECO:0000313" key="8">
    <source>
        <dbReference type="Proteomes" id="UP000830167"/>
    </source>
</evidence>
<dbReference type="InterPro" id="IPR000843">
    <property type="entry name" value="HTH_LacI"/>
</dbReference>
<dbReference type="CDD" id="cd01392">
    <property type="entry name" value="HTH_LacI"/>
    <property type="match status" value="1"/>
</dbReference>
<dbReference type="Gene3D" id="1.10.260.40">
    <property type="entry name" value="lambda repressor-like DNA-binding domains"/>
    <property type="match status" value="1"/>
</dbReference>
<dbReference type="InterPro" id="IPR028082">
    <property type="entry name" value="Peripla_BP_I"/>
</dbReference>
<gene>
    <name evidence="7" type="ORF">LSG31_10350</name>
</gene>
<dbReference type="SMART" id="SM00354">
    <property type="entry name" value="HTH_LACI"/>
    <property type="match status" value="1"/>
</dbReference>
<reference evidence="7" key="1">
    <citation type="submission" date="2021-12" db="EMBL/GenBank/DDBJ databases">
        <title>Alicyclobacillaceae gen. nov., sp. nov., isolated from chalcocite enrichment system.</title>
        <authorList>
            <person name="Jiang Z."/>
        </authorList>
    </citation>
    <scope>NUCLEOTIDE SEQUENCE</scope>
    <source>
        <strain evidence="7">MYW30-H2</strain>
    </source>
</reference>
<dbReference type="RefSeq" id="WP_347439183.1">
    <property type="nucleotide sequence ID" value="NZ_CP089291.1"/>
</dbReference>
<keyword evidence="8" id="KW-1185">Reference proteome</keyword>
<name>A0ABY4CQA8_9BACL</name>
<evidence type="ECO:0000256" key="1">
    <source>
        <dbReference type="ARBA" id="ARBA00023015"/>
    </source>
</evidence>
<dbReference type="EMBL" id="CP089291">
    <property type="protein sequence ID" value="UOF92514.1"/>
    <property type="molecule type" value="Genomic_DNA"/>
</dbReference>
<dbReference type="SUPFAM" id="SSF47413">
    <property type="entry name" value="lambda repressor-like DNA-binding domains"/>
    <property type="match status" value="1"/>
</dbReference>
<evidence type="ECO:0000259" key="6">
    <source>
        <dbReference type="PROSITE" id="PS51063"/>
    </source>
</evidence>
<evidence type="ECO:0000259" key="4">
    <source>
        <dbReference type="PROSITE" id="PS50932"/>
    </source>
</evidence>
<dbReference type="InterPro" id="IPR046335">
    <property type="entry name" value="LacI/GalR-like_sensor"/>
</dbReference>
<evidence type="ECO:0000256" key="2">
    <source>
        <dbReference type="ARBA" id="ARBA00023125"/>
    </source>
</evidence>